<protein>
    <submittedName>
        <fullName evidence="4">Glycosyltransferase</fullName>
    </submittedName>
</protein>
<feature type="domain" description="Glycosyltransferase 2-like" evidence="3">
    <location>
        <begin position="5"/>
        <end position="123"/>
    </location>
</feature>
<organism evidence="4 5">
    <name type="scientific">Selenomonas caprae</name>
    <dbReference type="NCBI Taxonomy" id="2606905"/>
    <lineage>
        <taxon>Bacteria</taxon>
        <taxon>Bacillati</taxon>
        <taxon>Bacillota</taxon>
        <taxon>Negativicutes</taxon>
        <taxon>Selenomonadales</taxon>
        <taxon>Selenomonadaceae</taxon>
        <taxon>Selenomonas</taxon>
    </lineage>
</organism>
<keyword evidence="2 4" id="KW-0808">Transferase</keyword>
<reference evidence="4 5" key="1">
    <citation type="submission" date="2019-08" db="EMBL/GenBank/DDBJ databases">
        <title>Selenomonas sp. mPRGC5 and Selenomonas sp. mPRGC8 isolated from ruminal fluid of dairy goat (Capra hircus).</title>
        <authorList>
            <person name="Poothong S."/>
            <person name="Nuengjamnong C."/>
            <person name="Tanasupawat S."/>
        </authorList>
    </citation>
    <scope>NUCLEOTIDE SEQUENCE [LARGE SCALE GENOMIC DNA]</scope>
    <source>
        <strain evidence="5">mPRGC8</strain>
    </source>
</reference>
<dbReference type="PANTHER" id="PTHR22916">
    <property type="entry name" value="GLYCOSYLTRANSFERASE"/>
    <property type="match status" value="1"/>
</dbReference>
<comment type="caution">
    <text evidence="4">The sequence shown here is derived from an EMBL/GenBank/DDBJ whole genome shotgun (WGS) entry which is preliminary data.</text>
</comment>
<name>A0A5D6WNJ1_9FIRM</name>
<evidence type="ECO:0000313" key="5">
    <source>
        <dbReference type="Proteomes" id="UP000322783"/>
    </source>
</evidence>
<proteinExistence type="predicted"/>
<accession>A0A5D6WNJ1</accession>
<dbReference type="AlphaFoldDB" id="A0A5D6WNJ1"/>
<evidence type="ECO:0000256" key="1">
    <source>
        <dbReference type="ARBA" id="ARBA00022676"/>
    </source>
</evidence>
<dbReference type="InterPro" id="IPR029044">
    <property type="entry name" value="Nucleotide-diphossugar_trans"/>
</dbReference>
<dbReference type="SUPFAM" id="SSF53448">
    <property type="entry name" value="Nucleotide-diphospho-sugar transferases"/>
    <property type="match status" value="1"/>
</dbReference>
<dbReference type="InterPro" id="IPR001173">
    <property type="entry name" value="Glyco_trans_2-like"/>
</dbReference>
<dbReference type="RefSeq" id="WP_149189418.1">
    <property type="nucleotide sequence ID" value="NZ_VTOZ01000020.1"/>
</dbReference>
<dbReference type="SUPFAM" id="SSF51735">
    <property type="entry name" value="NAD(P)-binding Rossmann-fold domains"/>
    <property type="match status" value="1"/>
</dbReference>
<sequence length="438" mass="51051">MCKVSVLVPICNVEKYLDQCLSSLAAQDMLELEIICLNDGSLDDSSKIAHKYERNDSRFRVIDKPNSGYGKTMNLGLSVAKGEYIGIVESDDFIENNMFSFLYDIAKNNDADVVKSAFWIHTNGSDVFCDVISDEWYDKVVSQEDTFEIFDLNPSIWSNLYKKSFLIENDISFSETPGASFQDIAWRTKVFASAERAVFTKKAFYHYRRDNVNASVRSNGKLFCVCDEYDEAERFLSSRDDWDDKYQYLIPYFRWGHYLWNCFDRWLTFDSQWNFYNHMCDEMIQYERNGRLHKEFWNKWSWIALQKLLDDPKQFFFDNCVMLWRKYIVMNGFFSVFDEAPKIAIYGAGKVGRAALDALRVHGKQIDCFVVSDMADNDDYVKGVRVRCVDELVLEQANYVILMATGMKAQPEILANLLDKGFTHVVSFMPEVRQALRV</sequence>
<dbReference type="GO" id="GO:0016757">
    <property type="term" value="F:glycosyltransferase activity"/>
    <property type="evidence" value="ECO:0007669"/>
    <property type="project" value="UniProtKB-KW"/>
</dbReference>
<dbReference type="PANTHER" id="PTHR22916:SF51">
    <property type="entry name" value="GLYCOSYLTRANSFERASE EPSH-RELATED"/>
    <property type="match status" value="1"/>
</dbReference>
<gene>
    <name evidence="4" type="ORF">FZ041_09755</name>
</gene>
<dbReference type="Gene3D" id="3.90.550.10">
    <property type="entry name" value="Spore Coat Polysaccharide Biosynthesis Protein SpsA, Chain A"/>
    <property type="match status" value="1"/>
</dbReference>
<evidence type="ECO:0000256" key="2">
    <source>
        <dbReference type="ARBA" id="ARBA00022679"/>
    </source>
</evidence>
<dbReference type="Proteomes" id="UP000322783">
    <property type="component" value="Unassembled WGS sequence"/>
</dbReference>
<dbReference type="CDD" id="cd00761">
    <property type="entry name" value="Glyco_tranf_GTA_type"/>
    <property type="match status" value="1"/>
</dbReference>
<evidence type="ECO:0000313" key="4">
    <source>
        <dbReference type="EMBL" id="TYZ27924.1"/>
    </source>
</evidence>
<keyword evidence="1" id="KW-0328">Glycosyltransferase</keyword>
<dbReference type="Pfam" id="PF00535">
    <property type="entry name" value="Glycos_transf_2"/>
    <property type="match status" value="1"/>
</dbReference>
<evidence type="ECO:0000259" key="3">
    <source>
        <dbReference type="Pfam" id="PF00535"/>
    </source>
</evidence>
<dbReference type="EMBL" id="VTOZ01000020">
    <property type="protein sequence ID" value="TYZ27924.1"/>
    <property type="molecule type" value="Genomic_DNA"/>
</dbReference>
<keyword evidence="5" id="KW-1185">Reference proteome</keyword>
<dbReference type="InterPro" id="IPR036291">
    <property type="entry name" value="NAD(P)-bd_dom_sf"/>
</dbReference>